<evidence type="ECO:0000313" key="3">
    <source>
        <dbReference type="Proteomes" id="UP001500051"/>
    </source>
</evidence>
<dbReference type="EMBL" id="BAAAYX010000013">
    <property type="protein sequence ID" value="GAA3711469.1"/>
    <property type="molecule type" value="Genomic_DNA"/>
</dbReference>
<comment type="caution">
    <text evidence="2">The sequence shown here is derived from an EMBL/GenBank/DDBJ whole genome shotgun (WGS) entry which is preliminary data.</text>
</comment>
<name>A0ABP7DXE5_9ACTN</name>
<proteinExistence type="predicted"/>
<feature type="domain" description="DUF7691" evidence="1">
    <location>
        <begin position="6"/>
        <end position="218"/>
    </location>
</feature>
<organism evidence="2 3">
    <name type="scientific">Microlunatus aurantiacus</name>
    <dbReference type="NCBI Taxonomy" id="446786"/>
    <lineage>
        <taxon>Bacteria</taxon>
        <taxon>Bacillati</taxon>
        <taxon>Actinomycetota</taxon>
        <taxon>Actinomycetes</taxon>
        <taxon>Propionibacteriales</taxon>
        <taxon>Propionibacteriaceae</taxon>
        <taxon>Microlunatus</taxon>
    </lineage>
</organism>
<dbReference type="Proteomes" id="UP001500051">
    <property type="component" value="Unassembled WGS sequence"/>
</dbReference>
<keyword evidence="3" id="KW-1185">Reference proteome</keyword>
<evidence type="ECO:0000313" key="2">
    <source>
        <dbReference type="EMBL" id="GAA3711469.1"/>
    </source>
</evidence>
<gene>
    <name evidence="2" type="ORF">GCM10022204_32840</name>
</gene>
<protein>
    <recommendedName>
        <fullName evidence="1">DUF7691 domain-containing protein</fullName>
    </recommendedName>
</protein>
<reference evidence="3" key="1">
    <citation type="journal article" date="2019" name="Int. J. Syst. Evol. Microbiol.">
        <title>The Global Catalogue of Microorganisms (GCM) 10K type strain sequencing project: providing services to taxonomists for standard genome sequencing and annotation.</title>
        <authorList>
            <consortium name="The Broad Institute Genomics Platform"/>
            <consortium name="The Broad Institute Genome Sequencing Center for Infectious Disease"/>
            <person name="Wu L."/>
            <person name="Ma J."/>
        </authorList>
    </citation>
    <scope>NUCLEOTIDE SEQUENCE [LARGE SCALE GENOMIC DNA]</scope>
    <source>
        <strain evidence="3">JCM 16548</strain>
    </source>
</reference>
<sequence length="220" mass="23735">MSAMGELRLYALGIDELRGIVGAGADTPELREAARRAFAPPEQPAARGLIGKLGPLFRRTPGAPVVSPTDPEPRDVEVLLAGAYVSPERMGATWRVLETLVQYRCWGSTRLPLSSASLDDLDFALARGGVAAAVGLGHLLTSHTNVRLLPVRGLTVGWHRHDKALAMADAYRAAMPQIKTDEQRELVSSLVIWLDGFIPWSQVATGLGRPVPDLIGFWAN</sequence>
<evidence type="ECO:0000259" key="1">
    <source>
        <dbReference type="Pfam" id="PF24740"/>
    </source>
</evidence>
<dbReference type="Pfam" id="PF24740">
    <property type="entry name" value="DUF7691"/>
    <property type="match status" value="1"/>
</dbReference>
<dbReference type="InterPro" id="IPR056108">
    <property type="entry name" value="DUF7691"/>
</dbReference>
<accession>A0ABP7DXE5</accession>